<evidence type="ECO:0000259" key="15">
    <source>
        <dbReference type="PROSITE" id="PS51085"/>
    </source>
</evidence>
<dbReference type="FunFam" id="3.10.20.30:FF:000013">
    <property type="entry name" value="Adrenodoxin, mitochondrial"/>
    <property type="match status" value="1"/>
</dbReference>
<evidence type="ECO:0000256" key="6">
    <source>
        <dbReference type="ARBA" id="ARBA00022982"/>
    </source>
</evidence>
<dbReference type="PROSITE" id="PS00814">
    <property type="entry name" value="ADX"/>
    <property type="match status" value="1"/>
</dbReference>
<comment type="cofactor">
    <cofactor evidence="11">
        <name>[2Fe-2S] cluster</name>
        <dbReference type="ChEBI" id="CHEBI:190135"/>
    </cofactor>
</comment>
<dbReference type="SUPFAM" id="SSF54292">
    <property type="entry name" value="2Fe-2S ferredoxin-like"/>
    <property type="match status" value="1"/>
</dbReference>
<evidence type="ECO:0000256" key="4">
    <source>
        <dbReference type="ARBA" id="ARBA00022714"/>
    </source>
</evidence>
<proteinExistence type="inferred from homology"/>
<comment type="caution">
    <text evidence="16">The sequence shown here is derived from an EMBL/GenBank/DDBJ whole genome shotgun (WGS) entry which is preliminary data.</text>
</comment>
<gene>
    <name evidence="16" type="ORF">P4O66_000598</name>
</gene>
<dbReference type="Gene3D" id="3.10.20.30">
    <property type="match status" value="1"/>
</dbReference>
<comment type="function">
    <text evidence="14">Electron donor, of the core iron-sulfur cluster (ISC) assembly complex, that acts to reduce the persulfide into sulfide during [2Fe-2S] clusters assembly on the scaffolding protein ISCU. The core iron-sulfur cluster (ISC) assembly complex is involved in the de novo synthesis of a [2Fe-2S] cluster, the first step of the mitochondrial iron-sulfur protein biogenesis. This process is initiated by the cysteine desulfurase complex (NFS1:LYRM4:NDUFAB1) that produces persulfide which is delivered on the scaffold protein ISCU in a FXN-dependent manner. Then this complex is stabilized by FDX2 which provides reducing equivalents to accomplish the [2Fe-2S] cluster assembly. Finally, the [2Fe-2S] cluster is transferred from ISCU to chaperone proteins, including HSCB, HSPA9 and GLRX5. Essential for coenzyme Q biosynthesis: together with FDXR, transfers the electrons required for the hydroxylation reaction performed by COQ6.</text>
</comment>
<dbReference type="AlphaFoldDB" id="A0AAD8ZEQ6"/>
<evidence type="ECO:0000313" key="16">
    <source>
        <dbReference type="EMBL" id="KAK1798104.1"/>
    </source>
</evidence>
<dbReference type="InterPro" id="IPR001041">
    <property type="entry name" value="2Fe-2S_ferredoxin-type"/>
</dbReference>
<evidence type="ECO:0000256" key="13">
    <source>
        <dbReference type="ARBA" id="ARBA00041497"/>
    </source>
</evidence>
<evidence type="ECO:0000256" key="3">
    <source>
        <dbReference type="ARBA" id="ARBA00022448"/>
    </source>
</evidence>
<name>A0AAD8ZEQ6_9TELE</name>
<organism evidence="16 17">
    <name type="scientific">Electrophorus voltai</name>
    <dbReference type="NCBI Taxonomy" id="2609070"/>
    <lineage>
        <taxon>Eukaryota</taxon>
        <taxon>Metazoa</taxon>
        <taxon>Chordata</taxon>
        <taxon>Craniata</taxon>
        <taxon>Vertebrata</taxon>
        <taxon>Euteleostomi</taxon>
        <taxon>Actinopterygii</taxon>
        <taxon>Neopterygii</taxon>
        <taxon>Teleostei</taxon>
        <taxon>Ostariophysi</taxon>
        <taxon>Gymnotiformes</taxon>
        <taxon>Gymnotoidei</taxon>
        <taxon>Gymnotidae</taxon>
        <taxon>Electrophorus</taxon>
    </lineage>
</organism>
<reference evidence="16" key="1">
    <citation type="submission" date="2023-03" db="EMBL/GenBank/DDBJ databases">
        <title>Electrophorus voltai genome.</title>
        <authorList>
            <person name="Bian C."/>
        </authorList>
    </citation>
    <scope>NUCLEOTIDE SEQUENCE</scope>
    <source>
        <strain evidence="16">CB-2022</strain>
        <tissue evidence="16">Muscle</tissue>
    </source>
</reference>
<accession>A0AAD8ZEQ6</accession>
<evidence type="ECO:0000256" key="2">
    <source>
        <dbReference type="ARBA" id="ARBA00010914"/>
    </source>
</evidence>
<evidence type="ECO:0000313" key="17">
    <source>
        <dbReference type="Proteomes" id="UP001239994"/>
    </source>
</evidence>
<evidence type="ECO:0000256" key="5">
    <source>
        <dbReference type="ARBA" id="ARBA00022723"/>
    </source>
</evidence>
<evidence type="ECO:0000256" key="10">
    <source>
        <dbReference type="ARBA" id="ARBA00032838"/>
    </source>
</evidence>
<evidence type="ECO:0000256" key="8">
    <source>
        <dbReference type="ARBA" id="ARBA00023014"/>
    </source>
</evidence>
<dbReference type="PROSITE" id="PS51085">
    <property type="entry name" value="2FE2S_FER_2"/>
    <property type="match status" value="1"/>
</dbReference>
<dbReference type="InterPro" id="IPR036010">
    <property type="entry name" value="2Fe-2S_ferredoxin-like_sf"/>
</dbReference>
<dbReference type="GO" id="GO:0051537">
    <property type="term" value="F:2 iron, 2 sulfur cluster binding"/>
    <property type="evidence" value="ECO:0007669"/>
    <property type="project" value="UniProtKB-KW"/>
</dbReference>
<dbReference type="GO" id="GO:0005759">
    <property type="term" value="C:mitochondrial matrix"/>
    <property type="evidence" value="ECO:0007669"/>
    <property type="project" value="UniProtKB-SubCell"/>
</dbReference>
<keyword evidence="5" id="KW-0479">Metal-binding</keyword>
<evidence type="ECO:0000256" key="7">
    <source>
        <dbReference type="ARBA" id="ARBA00023004"/>
    </source>
</evidence>
<keyword evidence="4" id="KW-0001">2Fe-2S</keyword>
<dbReference type="InterPro" id="IPR018298">
    <property type="entry name" value="Adrenodoxin_Fe-S_BS"/>
</dbReference>
<keyword evidence="17" id="KW-1185">Reference proteome</keyword>
<dbReference type="EMBL" id="JAROKS010000012">
    <property type="protein sequence ID" value="KAK1798104.1"/>
    <property type="molecule type" value="Genomic_DNA"/>
</dbReference>
<dbReference type="GO" id="GO:0009055">
    <property type="term" value="F:electron transfer activity"/>
    <property type="evidence" value="ECO:0007669"/>
    <property type="project" value="TreeGrafter"/>
</dbReference>
<protein>
    <recommendedName>
        <fullName evidence="12">Ferredoxin-2, mitochondrial</fullName>
    </recommendedName>
    <alternativeName>
        <fullName evidence="10">Adrenodoxin-like protein</fullName>
    </alternativeName>
    <alternativeName>
        <fullName evidence="13">Ferredoxin-1-like protein</fullName>
    </alternativeName>
</protein>
<comment type="similarity">
    <text evidence="2">Belongs to the adrenodoxin/putidaredoxin family.</text>
</comment>
<dbReference type="CDD" id="cd00207">
    <property type="entry name" value="fer2"/>
    <property type="match status" value="1"/>
</dbReference>
<keyword evidence="9" id="KW-0496">Mitochondrion</keyword>
<dbReference type="Pfam" id="PF00111">
    <property type="entry name" value="Fer2"/>
    <property type="match status" value="1"/>
</dbReference>
<keyword evidence="6" id="KW-0249">Electron transport</keyword>
<dbReference type="Proteomes" id="UP001239994">
    <property type="component" value="Unassembled WGS sequence"/>
</dbReference>
<evidence type="ECO:0000256" key="11">
    <source>
        <dbReference type="ARBA" id="ARBA00034078"/>
    </source>
</evidence>
<evidence type="ECO:0000256" key="14">
    <source>
        <dbReference type="ARBA" id="ARBA00058507"/>
    </source>
</evidence>
<keyword evidence="8" id="KW-0411">Iron-sulfur</keyword>
<dbReference type="PANTHER" id="PTHR23426">
    <property type="entry name" value="FERREDOXIN/ADRENODOXIN"/>
    <property type="match status" value="1"/>
</dbReference>
<comment type="subcellular location">
    <subcellularLocation>
        <location evidence="1">Mitochondrion matrix</location>
    </subcellularLocation>
</comment>
<keyword evidence="7" id="KW-0408">Iron</keyword>
<dbReference type="PRINTS" id="PR00355">
    <property type="entry name" value="ADRENODOXIN"/>
</dbReference>
<feature type="domain" description="2Fe-2S ferredoxin-type" evidence="15">
    <location>
        <begin position="106"/>
        <end position="210"/>
    </location>
</feature>
<sequence length="223" mass="24887">MVQTLAKTLGSFSGIFTDAGFLLWLLHRRWVPSLASSQMLGSFSGFFTDAGFLLWLLHRCWAPSLASSQTLGSFSGFFTDTGYVGFHEEPVDRPFLGPEQTATDVDNINVVYIDRSGQRTPVKAKVGENVLYLAHRHGVDLEGACDASLACSTCHVYVNNEYYDKLPEPDEREDDMLDMAPMLQENSRLGCQIILTPELDGIELTLPKVTRNFYVDGHVPKHH</sequence>
<dbReference type="GO" id="GO:0140647">
    <property type="term" value="P:P450-containing electron transport chain"/>
    <property type="evidence" value="ECO:0007669"/>
    <property type="project" value="InterPro"/>
</dbReference>
<dbReference type="PANTHER" id="PTHR23426:SF65">
    <property type="entry name" value="FERREDOXIN-2, MITOCHONDRIAL"/>
    <property type="match status" value="1"/>
</dbReference>
<dbReference type="GO" id="GO:0046872">
    <property type="term" value="F:metal ion binding"/>
    <property type="evidence" value="ECO:0007669"/>
    <property type="project" value="UniProtKB-KW"/>
</dbReference>
<keyword evidence="3" id="KW-0813">Transport</keyword>
<evidence type="ECO:0000256" key="12">
    <source>
        <dbReference type="ARBA" id="ARBA00040942"/>
    </source>
</evidence>
<evidence type="ECO:0000256" key="1">
    <source>
        <dbReference type="ARBA" id="ARBA00004305"/>
    </source>
</evidence>
<dbReference type="InterPro" id="IPR012675">
    <property type="entry name" value="Beta-grasp_dom_sf"/>
</dbReference>
<dbReference type="InterPro" id="IPR001055">
    <property type="entry name" value="Adrenodoxin-like"/>
</dbReference>
<evidence type="ECO:0000256" key="9">
    <source>
        <dbReference type="ARBA" id="ARBA00023128"/>
    </source>
</evidence>